<organism evidence="2 3">
    <name type="scientific">Formivibrio citricus</name>
    <dbReference type="NCBI Taxonomy" id="83765"/>
    <lineage>
        <taxon>Bacteria</taxon>
        <taxon>Pseudomonadati</taxon>
        <taxon>Pseudomonadota</taxon>
        <taxon>Betaproteobacteria</taxon>
        <taxon>Neisseriales</taxon>
        <taxon>Chitinibacteraceae</taxon>
        <taxon>Formivibrio</taxon>
    </lineage>
</organism>
<dbReference type="PANTHER" id="PTHR36513:SF1">
    <property type="entry name" value="TRANSMEMBRANE PROTEIN"/>
    <property type="match status" value="1"/>
</dbReference>
<dbReference type="EMBL" id="FOVE01000005">
    <property type="protein sequence ID" value="SFN21422.1"/>
    <property type="molecule type" value="Genomic_DNA"/>
</dbReference>
<dbReference type="PROSITE" id="PS51257">
    <property type="entry name" value="PROKAR_LIPOPROTEIN"/>
    <property type="match status" value="1"/>
</dbReference>
<accession>A0A1I4X6U5</accession>
<proteinExistence type="predicted"/>
<dbReference type="OrthoDB" id="9797755at2"/>
<evidence type="ECO:0000313" key="3">
    <source>
        <dbReference type="Proteomes" id="UP000242869"/>
    </source>
</evidence>
<sequence length="398" mass="44088">MRWLGFLVSTAVLLAGCATQQTDSALQAQETSLQAKTLAASSSSAASRPARISRGIQQTHAVIRVYFGTDRKPMSSSDPARAFGSQKAGGITYGNIDISIPREHRMGALERPSIWRLEFRPDPEKHLVLLSLNQQDKTQFFSEVLKRSRAGERPKAFVFIHGYNVSFEKAAKRTAQISYDLGFEGAPIFYSWPSHGTLPGYRNDEKTVEESEPLIKQFLSDIAHRLDKEEIYLIAHSMGNRPTTRALASLLTEKPGLRSRFKEIILMAPDIDAKVFKNEIAPRLVAPGQRITLYASSEDIALKGSKVLHKGQRLGDSSPQITVISGIESIDASNVDTSLLGHSYYADASSVLSDLFEVFRDKGAARSRSQLTRIPLSSGEFFRFRTQKLQTPRVADAD</sequence>
<keyword evidence="3" id="KW-1185">Reference proteome</keyword>
<dbReference type="InterPro" id="IPR029058">
    <property type="entry name" value="AB_hydrolase_fold"/>
</dbReference>
<evidence type="ECO:0000256" key="1">
    <source>
        <dbReference type="SAM" id="SignalP"/>
    </source>
</evidence>
<feature type="chain" id="PRO_5017296174" evidence="1">
    <location>
        <begin position="21"/>
        <end position="398"/>
    </location>
</feature>
<dbReference type="Proteomes" id="UP000242869">
    <property type="component" value="Unassembled WGS sequence"/>
</dbReference>
<dbReference type="InterPro" id="IPR014586">
    <property type="entry name" value="UCP033909"/>
</dbReference>
<name>A0A1I4X6U5_9NEIS</name>
<reference evidence="3" key="1">
    <citation type="submission" date="2016-10" db="EMBL/GenBank/DDBJ databases">
        <authorList>
            <person name="Varghese N."/>
            <person name="Submissions S."/>
        </authorList>
    </citation>
    <scope>NUCLEOTIDE SEQUENCE [LARGE SCALE GENOMIC DNA]</scope>
    <source>
        <strain evidence="3">DSM 6150</strain>
    </source>
</reference>
<keyword evidence="1" id="KW-0732">Signal</keyword>
<dbReference type="Pfam" id="PF05990">
    <property type="entry name" value="DUF900"/>
    <property type="match status" value="1"/>
</dbReference>
<protein>
    <submittedName>
        <fullName evidence="2">Esterase/lipase superfamily enzyme</fullName>
    </submittedName>
</protein>
<dbReference type="InterPro" id="IPR010297">
    <property type="entry name" value="DUF900_hydrolase"/>
</dbReference>
<dbReference type="AlphaFoldDB" id="A0A1I4X6U5"/>
<dbReference type="Gene3D" id="3.40.50.1820">
    <property type="entry name" value="alpha/beta hydrolase"/>
    <property type="match status" value="1"/>
</dbReference>
<evidence type="ECO:0000313" key="2">
    <source>
        <dbReference type="EMBL" id="SFN21422.1"/>
    </source>
</evidence>
<dbReference type="SUPFAM" id="SSF53474">
    <property type="entry name" value="alpha/beta-Hydrolases"/>
    <property type="match status" value="1"/>
</dbReference>
<feature type="signal peptide" evidence="1">
    <location>
        <begin position="1"/>
        <end position="20"/>
    </location>
</feature>
<dbReference type="PIRSF" id="PIRSF033909">
    <property type="entry name" value="UCP033909"/>
    <property type="match status" value="1"/>
</dbReference>
<dbReference type="PANTHER" id="PTHR36513">
    <property type="entry name" value="ABC TRANSMEMBRANE TYPE-1 DOMAIN-CONTAINING PROTEIN"/>
    <property type="match status" value="1"/>
</dbReference>
<gene>
    <name evidence="2" type="ORF">SAMN05660284_00857</name>
</gene>